<reference evidence="3" key="3">
    <citation type="submission" date="2023-05" db="EMBL/GenBank/DDBJ databases">
        <title>Cataloging the Phylogenetic Diversity of Human Bladder Bacteria.</title>
        <authorList>
            <person name="Du J."/>
        </authorList>
    </citation>
    <scope>NUCLEOTIDE SEQUENCE</scope>
    <source>
        <strain evidence="3">UMB10101</strain>
    </source>
</reference>
<dbReference type="InterPro" id="IPR010982">
    <property type="entry name" value="Lambda_DNA-bd_dom_sf"/>
</dbReference>
<dbReference type="Gene3D" id="1.10.260.40">
    <property type="entry name" value="lambda repressor-like DNA-binding domains"/>
    <property type="match status" value="1"/>
</dbReference>
<feature type="transmembrane region" description="Helical" evidence="1">
    <location>
        <begin position="131"/>
        <end position="149"/>
    </location>
</feature>
<comment type="caution">
    <text evidence="2">The sequence shown here is derived from an EMBL/GenBank/DDBJ whole genome shotgun (WGS) entry which is preliminary data.</text>
</comment>
<dbReference type="Proteomes" id="UP000070226">
    <property type="component" value="Unassembled WGS sequence"/>
</dbReference>
<dbReference type="Proteomes" id="UP001236274">
    <property type="component" value="Unassembled WGS sequence"/>
</dbReference>
<dbReference type="InterPro" id="IPR050400">
    <property type="entry name" value="Bact_Cytoskel_RodZ"/>
</dbReference>
<dbReference type="AlphaFoldDB" id="A0A133S1R1"/>
<keyword evidence="1" id="KW-1133">Transmembrane helix</keyword>
<dbReference type="Pfam" id="PF13413">
    <property type="entry name" value="HTH_25"/>
    <property type="match status" value="1"/>
</dbReference>
<evidence type="ECO:0000313" key="5">
    <source>
        <dbReference type="Proteomes" id="UP000070226"/>
    </source>
</evidence>
<dbReference type="PANTHER" id="PTHR34475">
    <property type="match status" value="1"/>
</dbReference>
<dbReference type="PATRIC" id="fig|39777.7.peg.1739"/>
<evidence type="ECO:0000313" key="4">
    <source>
        <dbReference type="EMBL" id="RJY51290.1"/>
    </source>
</evidence>
<reference evidence="4 6" key="2">
    <citation type="submission" date="2018-09" db="EMBL/GenBank/DDBJ databases">
        <title>Genome sequence of Veillonella atypica isolated from periodontal Korean patients.</title>
        <authorList>
            <person name="Lee J.-H."/>
            <person name="Moon J.-H."/>
            <person name="Shin S.-Y."/>
        </authorList>
    </citation>
    <scope>NUCLEOTIDE SEQUENCE [LARGE SCALE GENOMIC DNA]</scope>
    <source>
        <strain evidence="4 6">KHUD_V1</strain>
    </source>
</reference>
<organism evidence="2">
    <name type="scientific">Veillonella atypica</name>
    <dbReference type="NCBI Taxonomy" id="39777"/>
    <lineage>
        <taxon>Bacteria</taxon>
        <taxon>Bacillati</taxon>
        <taxon>Bacillota</taxon>
        <taxon>Negativicutes</taxon>
        <taxon>Veillonellales</taxon>
        <taxon>Veillonellaceae</taxon>
        <taxon>Veillonella</taxon>
    </lineage>
</organism>
<dbReference type="Proteomes" id="UP000277803">
    <property type="component" value="Unassembled WGS sequence"/>
</dbReference>
<dbReference type="RefSeq" id="WP_005376169.1">
    <property type="nucleotide sequence ID" value="NZ_CABFMO010000022.1"/>
</dbReference>
<dbReference type="PANTHER" id="PTHR34475:SF1">
    <property type="entry name" value="CYTOSKELETON PROTEIN RODZ"/>
    <property type="match status" value="1"/>
</dbReference>
<reference evidence="2 5" key="1">
    <citation type="submission" date="2016-01" db="EMBL/GenBank/DDBJ databases">
        <authorList>
            <person name="Oliw E.H."/>
        </authorList>
    </citation>
    <scope>NUCLEOTIDE SEQUENCE [LARGE SCALE GENOMIC DNA]</scope>
    <source>
        <strain evidence="2 5">CMW7756B</strain>
    </source>
</reference>
<keyword evidence="1" id="KW-0812">Transmembrane</keyword>
<dbReference type="SUPFAM" id="SSF47413">
    <property type="entry name" value="lambda repressor-like DNA-binding domains"/>
    <property type="match status" value="1"/>
</dbReference>
<evidence type="ECO:0000313" key="6">
    <source>
        <dbReference type="Proteomes" id="UP000277803"/>
    </source>
</evidence>
<dbReference type="EMBL" id="JASORJ010000004">
    <property type="protein sequence ID" value="MDK7356836.1"/>
    <property type="molecule type" value="Genomic_DNA"/>
</dbReference>
<proteinExistence type="predicted"/>
<evidence type="ECO:0000313" key="2">
    <source>
        <dbReference type="EMBL" id="KXA62301.1"/>
    </source>
</evidence>
<sequence>MAELGEELRRERVRRNLTFKDIEQVLHIKTTYLEAIEDGNYAVIPGRVYAKGFIRNYGNYLGLDGDRLVKVYQNQVGEVDTFTIRPIMRQKKQETINSVQSEYVEHQMAKRRMSLETRQKKRQRSIEQERIMLAIIAVFMVIFLIWLFLF</sequence>
<accession>A0A133S1R1</accession>
<evidence type="ECO:0000313" key="3">
    <source>
        <dbReference type="EMBL" id="MDK7356836.1"/>
    </source>
</evidence>
<gene>
    <name evidence="4" type="ORF">D2965_01305</name>
    <name evidence="2" type="ORF">HMPREF3233_01775</name>
    <name evidence="3" type="ORF">QP520_04250</name>
</gene>
<protein>
    <submittedName>
        <fullName evidence="3">Helix-turn-helix domain-containing protein</fullName>
    </submittedName>
    <submittedName>
        <fullName evidence="2">Toxin-antitoxin system, antitoxin component, Xre domain protein</fullName>
    </submittedName>
</protein>
<evidence type="ECO:0000256" key="1">
    <source>
        <dbReference type="SAM" id="Phobius"/>
    </source>
</evidence>
<dbReference type="GeneID" id="57773934"/>
<dbReference type="STRING" id="39777.B7L28_06050"/>
<dbReference type="EMBL" id="QXZZ01000007">
    <property type="protein sequence ID" value="RJY51290.1"/>
    <property type="molecule type" value="Genomic_DNA"/>
</dbReference>
<dbReference type="KEGG" id="vat:B7L28_06050"/>
<name>A0A133S1R1_9FIRM</name>
<dbReference type="EMBL" id="LRQT01000096">
    <property type="protein sequence ID" value="KXA62301.1"/>
    <property type="molecule type" value="Genomic_DNA"/>
</dbReference>
<keyword evidence="1" id="KW-0472">Membrane</keyword>
<dbReference type="GO" id="GO:0003677">
    <property type="term" value="F:DNA binding"/>
    <property type="evidence" value="ECO:0007669"/>
    <property type="project" value="InterPro"/>
</dbReference>